<evidence type="ECO:0000313" key="1">
    <source>
        <dbReference type="EMBL" id="KAJ0086798.1"/>
    </source>
</evidence>
<reference evidence="2" key="1">
    <citation type="journal article" date="2023" name="G3 (Bethesda)">
        <title>Genome assembly and association tests identify interacting loci associated with vigor, precocity, and sex in interspecific pistachio rootstocks.</title>
        <authorList>
            <person name="Palmer W."/>
            <person name="Jacygrad E."/>
            <person name="Sagayaradj S."/>
            <person name="Cavanaugh K."/>
            <person name="Han R."/>
            <person name="Bertier L."/>
            <person name="Beede B."/>
            <person name="Kafkas S."/>
            <person name="Golino D."/>
            <person name="Preece J."/>
            <person name="Michelmore R."/>
        </authorList>
    </citation>
    <scope>NUCLEOTIDE SEQUENCE [LARGE SCALE GENOMIC DNA]</scope>
</reference>
<keyword evidence="2" id="KW-1185">Reference proteome</keyword>
<accession>A0ACC1AJC4</accession>
<name>A0ACC1AJC4_9ROSI</name>
<comment type="caution">
    <text evidence="1">The sequence shown here is derived from an EMBL/GenBank/DDBJ whole genome shotgun (WGS) entry which is preliminary data.</text>
</comment>
<gene>
    <name evidence="1" type="ORF">Patl1_07070</name>
</gene>
<sequence length="211" mass="24515">MPTTIHKFWREDTLRKEPDEVSLEKHITDINPLFNEKVAFTSLEKMILFHLDNLQLIWHNQLYGDSFSKLKEVRVKFCEKLMTTFPSNSTQGLLTFQNLETLIVENCWSMKRLFPVSIATGLLQLKELEISSCGLEEIVAKEEVNDAPSFLFPQLTFLRLNNLPKLIHFYLGLHTIEWPMLKQLVVYNCGKTKLYASDGESQPALFSFEKV</sequence>
<organism evidence="1 2">
    <name type="scientific">Pistacia atlantica</name>
    <dbReference type="NCBI Taxonomy" id="434234"/>
    <lineage>
        <taxon>Eukaryota</taxon>
        <taxon>Viridiplantae</taxon>
        <taxon>Streptophyta</taxon>
        <taxon>Embryophyta</taxon>
        <taxon>Tracheophyta</taxon>
        <taxon>Spermatophyta</taxon>
        <taxon>Magnoliopsida</taxon>
        <taxon>eudicotyledons</taxon>
        <taxon>Gunneridae</taxon>
        <taxon>Pentapetalae</taxon>
        <taxon>rosids</taxon>
        <taxon>malvids</taxon>
        <taxon>Sapindales</taxon>
        <taxon>Anacardiaceae</taxon>
        <taxon>Pistacia</taxon>
    </lineage>
</organism>
<protein>
    <submittedName>
        <fullName evidence="1">Uncharacterized protein</fullName>
    </submittedName>
</protein>
<evidence type="ECO:0000313" key="2">
    <source>
        <dbReference type="Proteomes" id="UP001164250"/>
    </source>
</evidence>
<proteinExistence type="predicted"/>
<dbReference type="Proteomes" id="UP001164250">
    <property type="component" value="Chromosome 10"/>
</dbReference>
<dbReference type="EMBL" id="CM047906">
    <property type="protein sequence ID" value="KAJ0086798.1"/>
    <property type="molecule type" value="Genomic_DNA"/>
</dbReference>